<dbReference type="SUPFAM" id="SSF53098">
    <property type="entry name" value="Ribonuclease H-like"/>
    <property type="match status" value="1"/>
</dbReference>
<dbReference type="GO" id="GO:0046983">
    <property type="term" value="F:protein dimerization activity"/>
    <property type="evidence" value="ECO:0007669"/>
    <property type="project" value="InterPro"/>
</dbReference>
<feature type="compositionally biased region" description="Gly residues" evidence="1">
    <location>
        <begin position="1"/>
        <end position="12"/>
    </location>
</feature>
<organism evidence="3 4">
    <name type="scientific">Platanthera zijinensis</name>
    <dbReference type="NCBI Taxonomy" id="2320716"/>
    <lineage>
        <taxon>Eukaryota</taxon>
        <taxon>Viridiplantae</taxon>
        <taxon>Streptophyta</taxon>
        <taxon>Embryophyta</taxon>
        <taxon>Tracheophyta</taxon>
        <taxon>Spermatophyta</taxon>
        <taxon>Magnoliopsida</taxon>
        <taxon>Liliopsida</taxon>
        <taxon>Asparagales</taxon>
        <taxon>Orchidaceae</taxon>
        <taxon>Orchidoideae</taxon>
        <taxon>Orchideae</taxon>
        <taxon>Orchidinae</taxon>
        <taxon>Platanthera</taxon>
    </lineage>
</organism>
<dbReference type="Pfam" id="PF14291">
    <property type="entry name" value="DUF4371"/>
    <property type="match status" value="1"/>
</dbReference>
<sequence>MGNGVGSVGSGGARAPPPDFSRIPPFSPSRSRSLGYSAIFTIPIARFSIPDSRTCSPLDPDPGAAPLRPSPIPALLSPSPDSALFPIPGLCYGKLEAGLLTFIIPSVLLGHLLNTINPLDILTVMERYFTKEHRAGVNIKDLPKDPRLQTRITNYSPNDQRAAVNMEDLPTDPGLRPRITNYSPNDQDQVRRAYLLAGSCQPRDHAFPQKIFGNKLRRFNKDWFGLYSSWLEYSVSKDSAYCLCCYLFKPDIGDQAGGDSFVGEGFSNWKKNDRLQSHVGGSNSAHNQAVAKCRDLLKQKQHIQTVFEKQAKQDEDDYLIRLNAAIDCIRFLLRQGIAFRGHDESENSSNRGNYLELLKFLADHNDEVKAVAFGNAPQNVKLTSPDVQQDIVTAAARETLKVIVEEIGDALFSILVDEARDISVKEQMAVVVRYIDKKGNVIERFVGIEHVSSTSAISLKEAVEKLFSRLGLSISKLRGQGYDGASNMQGEFNGLKALILKDNPSAYYVWCFAHQLQLALVAVAKNHEDIAMMFFVTNNVVNVVGASSKRRDILRGKHAAKVVEALNVGELASGQGLNQETNLKRPGDTRWGSHYGTLVSLITMFEAVIDVLEIVRMEGPKGDQRTMARMLLGSMQSFEFAFTLHLMRSILAITSELSQALQRQDQDIVNAISLVELSKKRLQHMRDEGWQSLFEVVSTFCEKNEIIVPNMSERFIAQGKGKRKAPIITNLHHYQVEIFYNVIDMQLLELKTRFDEGSSELLLCVACLTPSNSFFSFDKDKLIRLAEFYPEDFSPMEVLILHDQLETYIFDMRSNKEFSMLHGISDLAKKMVETGRNRTYPLVYLLLTLALILPVATASVERVFSAMTCVKNRLRNKMSDQWLNNVSPLKQNSGYAPAHGETAAIGTAAGKRPSHHRRPALPRPPRPWPASAMATPAMADRGHGRPGHGRPGHGRPGHNRPGHGRPGHGRPGPWPPRPWPPGHGRPAMAGRGHGRPGHGRPWPWPPRPWPPGRGHGRPGHGPPPTSLAGRPAVAAVMTARHRGKPPRPWELSRFLCRRPPLVVNHQWPPLAANHRQPPATSSGHQRILAPANSYQNLSSAIGTPPELSYKGNTPRTEKDAQRKQ</sequence>
<dbReference type="PANTHER" id="PTHR11697:SF230">
    <property type="entry name" value="ZINC FINGER, MYM DOMAIN CONTAINING 1"/>
    <property type="match status" value="1"/>
</dbReference>
<dbReference type="Pfam" id="PF05699">
    <property type="entry name" value="Dimer_Tnp_hAT"/>
    <property type="match status" value="1"/>
</dbReference>
<evidence type="ECO:0000256" key="1">
    <source>
        <dbReference type="SAM" id="MobiDB-lite"/>
    </source>
</evidence>
<dbReference type="InterPro" id="IPR055298">
    <property type="entry name" value="AtLOH3-like"/>
</dbReference>
<dbReference type="InterPro" id="IPR006580">
    <property type="entry name" value="Znf_TTF"/>
</dbReference>
<dbReference type="SMART" id="SM00597">
    <property type="entry name" value="ZnF_TTF"/>
    <property type="match status" value="1"/>
</dbReference>
<evidence type="ECO:0000259" key="2">
    <source>
        <dbReference type="SMART" id="SM00597"/>
    </source>
</evidence>
<dbReference type="Proteomes" id="UP001418222">
    <property type="component" value="Unassembled WGS sequence"/>
</dbReference>
<feature type="compositionally biased region" description="Low complexity" evidence="1">
    <location>
        <begin position="20"/>
        <end position="31"/>
    </location>
</feature>
<feature type="domain" description="TTF-type" evidence="2">
    <location>
        <begin position="215"/>
        <end position="309"/>
    </location>
</feature>
<feature type="region of interest" description="Disordered" evidence="1">
    <location>
        <begin position="1070"/>
        <end position="1124"/>
    </location>
</feature>
<accession>A0AAP0BE60</accession>
<feature type="compositionally biased region" description="Pro residues" evidence="1">
    <location>
        <begin position="1002"/>
        <end position="1011"/>
    </location>
</feature>
<dbReference type="InterPro" id="IPR025398">
    <property type="entry name" value="DUF4371"/>
</dbReference>
<reference evidence="3 4" key="1">
    <citation type="journal article" date="2022" name="Nat. Plants">
        <title>Genomes of leafy and leafless Platanthera orchids illuminate the evolution of mycoheterotrophy.</title>
        <authorList>
            <person name="Li M.H."/>
            <person name="Liu K.W."/>
            <person name="Li Z."/>
            <person name="Lu H.C."/>
            <person name="Ye Q.L."/>
            <person name="Zhang D."/>
            <person name="Wang J.Y."/>
            <person name="Li Y.F."/>
            <person name="Zhong Z.M."/>
            <person name="Liu X."/>
            <person name="Yu X."/>
            <person name="Liu D.K."/>
            <person name="Tu X.D."/>
            <person name="Liu B."/>
            <person name="Hao Y."/>
            <person name="Liao X.Y."/>
            <person name="Jiang Y.T."/>
            <person name="Sun W.H."/>
            <person name="Chen J."/>
            <person name="Chen Y.Q."/>
            <person name="Ai Y."/>
            <person name="Zhai J.W."/>
            <person name="Wu S.S."/>
            <person name="Zhou Z."/>
            <person name="Hsiao Y.Y."/>
            <person name="Wu W.L."/>
            <person name="Chen Y.Y."/>
            <person name="Lin Y.F."/>
            <person name="Hsu J.L."/>
            <person name="Li C.Y."/>
            <person name="Wang Z.W."/>
            <person name="Zhao X."/>
            <person name="Zhong W.Y."/>
            <person name="Ma X.K."/>
            <person name="Ma L."/>
            <person name="Huang J."/>
            <person name="Chen G.Z."/>
            <person name="Huang M.Z."/>
            <person name="Huang L."/>
            <person name="Peng D.H."/>
            <person name="Luo Y.B."/>
            <person name="Zou S.Q."/>
            <person name="Chen S.P."/>
            <person name="Lan S."/>
            <person name="Tsai W.C."/>
            <person name="Van de Peer Y."/>
            <person name="Liu Z.J."/>
        </authorList>
    </citation>
    <scope>NUCLEOTIDE SEQUENCE [LARGE SCALE GENOMIC DNA]</scope>
    <source>
        <strain evidence="3">Lor287</strain>
    </source>
</reference>
<gene>
    <name evidence="3" type="ORF">KSP39_PZI012369</name>
</gene>
<proteinExistence type="predicted"/>
<keyword evidence="4" id="KW-1185">Reference proteome</keyword>
<feature type="region of interest" description="Disordered" evidence="1">
    <location>
        <begin position="907"/>
        <end position="1029"/>
    </location>
</feature>
<dbReference type="AlphaFoldDB" id="A0AAP0BE60"/>
<evidence type="ECO:0000313" key="3">
    <source>
        <dbReference type="EMBL" id="KAK8936438.1"/>
    </source>
</evidence>
<comment type="caution">
    <text evidence="3">The sequence shown here is derived from an EMBL/GenBank/DDBJ whole genome shotgun (WGS) entry which is preliminary data.</text>
</comment>
<name>A0AAP0BE60_9ASPA</name>
<feature type="compositionally biased region" description="Polar residues" evidence="1">
    <location>
        <begin position="1092"/>
        <end position="1101"/>
    </location>
</feature>
<feature type="compositionally biased region" description="Basic residues" evidence="1">
    <location>
        <begin position="944"/>
        <end position="968"/>
    </location>
</feature>
<dbReference type="PANTHER" id="PTHR11697">
    <property type="entry name" value="GENERAL TRANSCRIPTION FACTOR 2-RELATED ZINC FINGER PROTEIN"/>
    <property type="match status" value="1"/>
</dbReference>
<dbReference type="InterPro" id="IPR012337">
    <property type="entry name" value="RNaseH-like_sf"/>
</dbReference>
<feature type="region of interest" description="Disordered" evidence="1">
    <location>
        <begin position="1"/>
        <end position="31"/>
    </location>
</feature>
<feature type="compositionally biased region" description="Pro residues" evidence="1">
    <location>
        <begin position="972"/>
        <end position="983"/>
    </location>
</feature>
<protein>
    <recommendedName>
        <fullName evidence="2">TTF-type domain-containing protein</fullName>
    </recommendedName>
</protein>
<evidence type="ECO:0000313" key="4">
    <source>
        <dbReference type="Proteomes" id="UP001418222"/>
    </source>
</evidence>
<dbReference type="InterPro" id="IPR008906">
    <property type="entry name" value="HATC_C_dom"/>
</dbReference>
<feature type="compositionally biased region" description="Basic and acidic residues" evidence="1">
    <location>
        <begin position="1115"/>
        <end position="1124"/>
    </location>
</feature>
<dbReference type="EMBL" id="JBBWWQ010000010">
    <property type="protein sequence ID" value="KAK8936438.1"/>
    <property type="molecule type" value="Genomic_DNA"/>
</dbReference>